<comment type="pathway">
    <text evidence="4">Phospholipid metabolism.</text>
</comment>
<dbReference type="Pfam" id="PF13489">
    <property type="entry name" value="Methyltransf_23"/>
    <property type="match status" value="1"/>
</dbReference>
<evidence type="ECO:0000256" key="1">
    <source>
        <dbReference type="ARBA" id="ARBA00005189"/>
    </source>
</evidence>
<keyword evidence="6" id="KW-1185">Reference proteome</keyword>
<organism evidence="5 6">
    <name type="scientific">Paremcibacter congregatus</name>
    <dbReference type="NCBI Taxonomy" id="2043170"/>
    <lineage>
        <taxon>Bacteria</taxon>
        <taxon>Pseudomonadati</taxon>
        <taxon>Pseudomonadota</taxon>
        <taxon>Alphaproteobacteria</taxon>
        <taxon>Emcibacterales</taxon>
        <taxon>Emcibacteraceae</taxon>
        <taxon>Paremcibacter</taxon>
    </lineage>
</organism>
<accession>A0A2G4YRJ9</accession>
<evidence type="ECO:0000313" key="6">
    <source>
        <dbReference type="Proteomes" id="UP000229730"/>
    </source>
</evidence>
<name>A0A2G4YRJ9_9PROT</name>
<evidence type="ECO:0008006" key="7">
    <source>
        <dbReference type="Google" id="ProtNLM"/>
    </source>
</evidence>
<evidence type="ECO:0000256" key="2">
    <source>
        <dbReference type="ARBA" id="ARBA00022603"/>
    </source>
</evidence>
<evidence type="ECO:0000256" key="3">
    <source>
        <dbReference type="ARBA" id="ARBA00022679"/>
    </source>
</evidence>
<reference evidence="5 6" key="1">
    <citation type="submission" date="2017-10" db="EMBL/GenBank/DDBJ databases">
        <title>Frigbacter circumglobatus gen. nov. sp. nov., isolated from sediment cultured in situ.</title>
        <authorList>
            <person name="Zhao Z."/>
        </authorList>
    </citation>
    <scope>NUCLEOTIDE SEQUENCE [LARGE SCALE GENOMIC DNA]</scope>
    <source>
        <strain evidence="5 6">ZYL</strain>
    </source>
</reference>
<evidence type="ECO:0000313" key="5">
    <source>
        <dbReference type="EMBL" id="PHZ84938.1"/>
    </source>
</evidence>
<dbReference type="CDD" id="cd02440">
    <property type="entry name" value="AdoMet_MTases"/>
    <property type="match status" value="1"/>
</dbReference>
<dbReference type="RefSeq" id="WP_099472510.1">
    <property type="nucleotide sequence ID" value="NZ_CP041025.1"/>
</dbReference>
<gene>
    <name evidence="5" type="ORF">CRD36_09445</name>
</gene>
<comment type="caution">
    <text evidence="5">The sequence shown here is derived from an EMBL/GenBank/DDBJ whole genome shotgun (WGS) entry which is preliminary data.</text>
</comment>
<dbReference type="EMBL" id="PDEM01000020">
    <property type="protein sequence ID" value="PHZ84938.1"/>
    <property type="molecule type" value="Genomic_DNA"/>
</dbReference>
<dbReference type="AlphaFoldDB" id="A0A2G4YRJ9"/>
<dbReference type="SUPFAM" id="SSF53335">
    <property type="entry name" value="S-adenosyl-L-methionine-dependent methyltransferases"/>
    <property type="match status" value="1"/>
</dbReference>
<dbReference type="PANTHER" id="PTHR44307:SF2">
    <property type="entry name" value="PHOSPHOETHANOLAMINE METHYLTRANSFERASE ISOFORM X1"/>
    <property type="match status" value="1"/>
</dbReference>
<dbReference type="GO" id="GO:0008168">
    <property type="term" value="F:methyltransferase activity"/>
    <property type="evidence" value="ECO:0007669"/>
    <property type="project" value="UniProtKB-KW"/>
</dbReference>
<dbReference type="GO" id="GO:0032259">
    <property type="term" value="P:methylation"/>
    <property type="evidence" value="ECO:0007669"/>
    <property type="project" value="UniProtKB-KW"/>
</dbReference>
<sequence>MTDIQTYPEHIPFLWRILAWWEGYDPLEYARMRRPRKRRRSVIQALPAPEQHSPTEARLDLIQKIWGKGLSDPGGPDYINELSKQLSLSPQMSALVVGAGLGGLARKLVQDYGVWINGYESDPVVAEIAQKISVDEGLARKAIISQMNLDDSPIFERKFDRAFSKDTLYKVTHKKDLLKAVHKQLKKSSLFLLTDYVAKDQKSINHPEMVQWQINEPDDIVLCDSSSLRNLLEEVGFQVRVQEDVSTTYIKMIEQAWAQTNELVLELAEDKEANRDSLNIILKEAEVWDMRARALQSGRLQVYRYLAYKPTSF</sequence>
<dbReference type="PANTHER" id="PTHR44307">
    <property type="entry name" value="PHOSPHOETHANOLAMINE METHYLTRANSFERASE"/>
    <property type="match status" value="1"/>
</dbReference>
<keyword evidence="3" id="KW-0808">Transferase</keyword>
<dbReference type="Gene3D" id="3.40.50.150">
    <property type="entry name" value="Vaccinia Virus protein VP39"/>
    <property type="match status" value="1"/>
</dbReference>
<dbReference type="OrthoDB" id="9765084at2"/>
<dbReference type="Proteomes" id="UP000229730">
    <property type="component" value="Unassembled WGS sequence"/>
</dbReference>
<protein>
    <recommendedName>
        <fullName evidence="7">Methyltransferase domain-containing protein</fullName>
    </recommendedName>
</protein>
<comment type="pathway">
    <text evidence="1">Lipid metabolism.</text>
</comment>
<keyword evidence="2" id="KW-0489">Methyltransferase</keyword>
<evidence type="ECO:0000256" key="4">
    <source>
        <dbReference type="ARBA" id="ARBA00025707"/>
    </source>
</evidence>
<dbReference type="InterPro" id="IPR029063">
    <property type="entry name" value="SAM-dependent_MTases_sf"/>
</dbReference>
<dbReference type="InParanoid" id="A0A2G4YRJ9"/>
<proteinExistence type="predicted"/>